<comment type="caution">
    <text evidence="2">The sequence shown here is derived from an EMBL/GenBank/DDBJ whole genome shotgun (WGS) entry which is preliminary data.</text>
</comment>
<sequence length="57" mass="5920">MTYRGAGHRSTRRTVAVVTYALAGAVTVVALAAAVWLGVVTVQGVWAYALARITEGS</sequence>
<keyword evidence="1" id="KW-0812">Transmembrane</keyword>
<feature type="transmembrane region" description="Helical" evidence="1">
    <location>
        <begin position="20"/>
        <end position="51"/>
    </location>
</feature>
<keyword evidence="1" id="KW-1133">Transmembrane helix</keyword>
<dbReference type="AlphaFoldDB" id="A0A7X6MIK2"/>
<protein>
    <submittedName>
        <fullName evidence="2">Uncharacterized protein</fullName>
    </submittedName>
</protein>
<dbReference type="EMBL" id="JAAXPG010000041">
    <property type="protein sequence ID" value="NKZ01661.1"/>
    <property type="molecule type" value="Genomic_DNA"/>
</dbReference>
<proteinExistence type="predicted"/>
<keyword evidence="3" id="KW-1185">Reference proteome</keyword>
<organism evidence="2 3">
    <name type="scientific">Nocardiopsis alborubida</name>
    <dbReference type="NCBI Taxonomy" id="146802"/>
    <lineage>
        <taxon>Bacteria</taxon>
        <taxon>Bacillati</taxon>
        <taxon>Actinomycetota</taxon>
        <taxon>Actinomycetes</taxon>
        <taxon>Streptosporangiales</taxon>
        <taxon>Nocardiopsidaceae</taxon>
        <taxon>Nocardiopsis</taxon>
    </lineage>
</organism>
<dbReference type="RefSeq" id="WP_168444193.1">
    <property type="nucleotide sequence ID" value="NZ_JAAXPG010000041.1"/>
</dbReference>
<gene>
    <name evidence="2" type="ORF">HGB44_28925</name>
</gene>
<evidence type="ECO:0000313" key="3">
    <source>
        <dbReference type="Proteomes" id="UP000553209"/>
    </source>
</evidence>
<reference evidence="2 3" key="1">
    <citation type="submission" date="2020-04" db="EMBL/GenBank/DDBJ databases">
        <title>MicrobeNet Type strains.</title>
        <authorList>
            <person name="Nicholson A.C."/>
        </authorList>
    </citation>
    <scope>NUCLEOTIDE SEQUENCE [LARGE SCALE GENOMIC DNA]</scope>
    <source>
        <strain evidence="2 3">ATCC 23612</strain>
    </source>
</reference>
<evidence type="ECO:0000256" key="1">
    <source>
        <dbReference type="SAM" id="Phobius"/>
    </source>
</evidence>
<name>A0A7X6MIK2_9ACTN</name>
<dbReference type="Proteomes" id="UP000553209">
    <property type="component" value="Unassembled WGS sequence"/>
</dbReference>
<keyword evidence="1" id="KW-0472">Membrane</keyword>
<accession>A0A7X6MIK2</accession>
<evidence type="ECO:0000313" key="2">
    <source>
        <dbReference type="EMBL" id="NKZ01661.1"/>
    </source>
</evidence>